<dbReference type="AlphaFoldDB" id="A0A4S4BPX4"/>
<dbReference type="InterPro" id="IPR015888">
    <property type="entry name" value="Fuc_isomerase_C"/>
</dbReference>
<reference evidence="4 5" key="1">
    <citation type="submission" date="2019-04" db="EMBL/GenBank/DDBJ databases">
        <title>Bacillus sediminilitoris sp. nov., isolated from a tidal flat sediment on the East China Sea.</title>
        <authorList>
            <person name="Wei Y."/>
            <person name="Mao H."/>
            <person name="Fang J."/>
        </authorList>
    </citation>
    <scope>NUCLEOTIDE SEQUENCE [LARGE SCALE GENOMIC DNA]</scope>
    <source>
        <strain evidence="4 5">DSL-17</strain>
    </source>
</reference>
<gene>
    <name evidence="4" type="ORF">E6W99_19955</name>
</gene>
<keyword evidence="5" id="KW-1185">Reference proteome</keyword>
<dbReference type="GO" id="GO:0006004">
    <property type="term" value="P:fucose metabolic process"/>
    <property type="evidence" value="ECO:0007669"/>
    <property type="project" value="InterPro"/>
</dbReference>
<dbReference type="InterPro" id="IPR004216">
    <property type="entry name" value="Fuc/Ara_isomerase_C"/>
</dbReference>
<dbReference type="PANTHER" id="PTHR36120:SF1">
    <property type="entry name" value="L-FUCOSE ISOMERASE C-TERMINAL DOMAIN-CONTAINING PROTEIN"/>
    <property type="match status" value="1"/>
</dbReference>
<dbReference type="EMBL" id="SSNT01000017">
    <property type="protein sequence ID" value="THF76967.1"/>
    <property type="molecule type" value="Genomic_DNA"/>
</dbReference>
<keyword evidence="2" id="KW-0119">Carbohydrate metabolism</keyword>
<dbReference type="Pfam" id="PF02952">
    <property type="entry name" value="Fucose_iso_C"/>
    <property type="match status" value="1"/>
</dbReference>
<evidence type="ECO:0000256" key="2">
    <source>
        <dbReference type="ARBA" id="ARBA00023277"/>
    </source>
</evidence>
<sequence>MANTAILYLPIGRKTFDLETAEMYRSQSMSRLEQSGHRVVAPNEILTSVEELEQFLQSVATTEIDTVLYQSVTFADGEFMVKALEYFKVPVIVWSVREPSVGGRLRLNSLTGGNSTSNVLRNHQHPFAFVFGNPDEEKLQTELLEKFDVMRVLKSLQQMKIGVVGDYPPGFFFSDANEEELKHALGVTLHKMDLQEAFKKCVELPEEEWIGEIDRAEQQVIGLNREDETVHKFAQFSTYIKKQIKEEEIKSIAMRCWPDFFNDLGAAPCSVLSQFTEDGMVSSCESDIHGSISMYILRELTGGSAPYLGDLVHVDEGKNSVVFWHCGAGAYSLAHPATGATAGVHPNRKIGLAMDFGLKAGEVTIFRVSHTPDGYRLLVMKGHALDVEQPFSGTSVEVELTTDVTSTLYELMNAGYEPHFALVYGDVTKQLIELGRLLKLETNVFV</sequence>
<proteinExistence type="predicted"/>
<feature type="domain" description="L-fucose isomerase C-terminal" evidence="3">
    <location>
        <begin position="359"/>
        <end position="441"/>
    </location>
</feature>
<keyword evidence="1" id="KW-0413">Isomerase</keyword>
<accession>A0A4S4BPX4</accession>
<evidence type="ECO:0000256" key="1">
    <source>
        <dbReference type="ARBA" id="ARBA00023235"/>
    </source>
</evidence>
<dbReference type="SUPFAM" id="SSF50443">
    <property type="entry name" value="FucI/AraA C-terminal domain-like"/>
    <property type="match status" value="1"/>
</dbReference>
<dbReference type="RefSeq" id="WP_136357089.1">
    <property type="nucleotide sequence ID" value="NZ_CP046266.1"/>
</dbReference>
<name>A0A4S4BPX4_9BACI</name>
<dbReference type="PANTHER" id="PTHR36120">
    <property type="entry name" value="FUCOSE ISOMERASE"/>
    <property type="match status" value="1"/>
</dbReference>
<dbReference type="SUPFAM" id="SSF53743">
    <property type="entry name" value="FucI/AraA N-terminal and middle domains"/>
    <property type="match status" value="1"/>
</dbReference>
<organism evidence="4 5">
    <name type="scientific">Metabacillus sediminilitoris</name>
    <dbReference type="NCBI Taxonomy" id="2567941"/>
    <lineage>
        <taxon>Bacteria</taxon>
        <taxon>Bacillati</taxon>
        <taxon>Bacillota</taxon>
        <taxon>Bacilli</taxon>
        <taxon>Bacillales</taxon>
        <taxon>Bacillaceae</taxon>
        <taxon>Metabacillus</taxon>
    </lineage>
</organism>
<dbReference type="Proteomes" id="UP000310334">
    <property type="component" value="Unassembled WGS sequence"/>
</dbReference>
<comment type="caution">
    <text evidence="4">The sequence shown here is derived from an EMBL/GenBank/DDBJ whole genome shotgun (WGS) entry which is preliminary data.</text>
</comment>
<dbReference type="OrthoDB" id="5838738at2"/>
<dbReference type="GO" id="GO:0005737">
    <property type="term" value="C:cytoplasm"/>
    <property type="evidence" value="ECO:0007669"/>
    <property type="project" value="InterPro"/>
</dbReference>
<protein>
    <recommendedName>
        <fullName evidence="3">L-fucose isomerase C-terminal domain-containing protein</fullName>
    </recommendedName>
</protein>
<evidence type="ECO:0000313" key="4">
    <source>
        <dbReference type="EMBL" id="THF76967.1"/>
    </source>
</evidence>
<evidence type="ECO:0000313" key="5">
    <source>
        <dbReference type="Proteomes" id="UP000310334"/>
    </source>
</evidence>
<dbReference type="GO" id="GO:0008736">
    <property type="term" value="F:L-fucose isomerase activity"/>
    <property type="evidence" value="ECO:0007669"/>
    <property type="project" value="InterPro"/>
</dbReference>
<dbReference type="InterPro" id="IPR009015">
    <property type="entry name" value="Fucose_isomerase_N/cen_sf"/>
</dbReference>
<evidence type="ECO:0000259" key="3">
    <source>
        <dbReference type="Pfam" id="PF02952"/>
    </source>
</evidence>